<dbReference type="InterPro" id="IPR005064">
    <property type="entry name" value="BUG"/>
</dbReference>
<reference evidence="3 4" key="1">
    <citation type="submission" date="2019-03" db="EMBL/GenBank/DDBJ databases">
        <title>Genomic Encyclopedia of Type Strains, Phase IV (KMG-IV): sequencing the most valuable type-strain genomes for metagenomic binning, comparative biology and taxonomic classification.</title>
        <authorList>
            <person name="Goeker M."/>
        </authorList>
    </citation>
    <scope>NUCLEOTIDE SEQUENCE [LARGE SCALE GENOMIC DNA]</scope>
    <source>
        <strain evidence="3 4">DSM 100048</strain>
    </source>
</reference>
<keyword evidence="3" id="KW-0675">Receptor</keyword>
<dbReference type="Gene3D" id="3.40.190.10">
    <property type="entry name" value="Periplasmic binding protein-like II"/>
    <property type="match status" value="1"/>
</dbReference>
<proteinExistence type="inferred from homology"/>
<accession>A0A4R3UYY0</accession>
<dbReference type="Gene3D" id="3.40.190.150">
    <property type="entry name" value="Bordetella uptake gene, domain 1"/>
    <property type="match status" value="1"/>
</dbReference>
<dbReference type="RefSeq" id="WP_165972616.1">
    <property type="nucleotide sequence ID" value="NZ_JBHRVM010000001.1"/>
</dbReference>
<dbReference type="PIRSF" id="PIRSF017082">
    <property type="entry name" value="YflP"/>
    <property type="match status" value="1"/>
</dbReference>
<keyword evidence="4" id="KW-1185">Reference proteome</keyword>
<dbReference type="Proteomes" id="UP000294692">
    <property type="component" value="Unassembled WGS sequence"/>
</dbReference>
<dbReference type="PANTHER" id="PTHR42928">
    <property type="entry name" value="TRICARBOXYLATE-BINDING PROTEIN"/>
    <property type="match status" value="1"/>
</dbReference>
<dbReference type="InterPro" id="IPR042100">
    <property type="entry name" value="Bug_dom1"/>
</dbReference>
<comment type="caution">
    <text evidence="3">The sequence shown here is derived from an EMBL/GenBank/DDBJ whole genome shotgun (WGS) entry which is preliminary data.</text>
</comment>
<evidence type="ECO:0000256" key="1">
    <source>
        <dbReference type="ARBA" id="ARBA00006987"/>
    </source>
</evidence>
<evidence type="ECO:0000313" key="4">
    <source>
        <dbReference type="Proteomes" id="UP000294692"/>
    </source>
</evidence>
<dbReference type="PANTHER" id="PTHR42928:SF5">
    <property type="entry name" value="BLR1237 PROTEIN"/>
    <property type="match status" value="1"/>
</dbReference>
<comment type="similarity">
    <text evidence="1">Belongs to the UPF0065 (bug) family.</text>
</comment>
<dbReference type="EMBL" id="SMBX01000007">
    <property type="protein sequence ID" value="TCU96083.1"/>
    <property type="molecule type" value="Genomic_DNA"/>
</dbReference>
<feature type="signal peptide" evidence="2">
    <location>
        <begin position="1"/>
        <end position="31"/>
    </location>
</feature>
<dbReference type="AlphaFoldDB" id="A0A4R3UYY0"/>
<sequence length="329" mass="33993">MKTTNMKKRALVAISAAFFAGSFLAPASASAQGDRGATRLLVPYAAGGATDIMARQLAEKLGELWKAPVVVENRPGAAGTIASREAAQSKPDGRTLIIVTSAHSINDLVYQKLPYDTLADFTPISQVADISNVVLASKASGYTTLKQALEAGKADPNGLSYGTAGVGTSVHLAGELLSSMTGVPMTPVHYKGDQESIVALAGGQIPLSINTVPGARAQIEAGRVTALAVTGGTRSSLLKDVPTVAESGVSDYATGNWFGILGPASMDAAVVQQLNADIAKVLGDPALAARVEGLGLTVKTGTPQEFDALIRSDIDMWRPIIKKLNLRNG</sequence>
<name>A0A4R3UYY0_9BURK</name>
<evidence type="ECO:0000313" key="3">
    <source>
        <dbReference type="EMBL" id="TCU96083.1"/>
    </source>
</evidence>
<dbReference type="Pfam" id="PF03401">
    <property type="entry name" value="TctC"/>
    <property type="match status" value="1"/>
</dbReference>
<keyword evidence="2" id="KW-0732">Signal</keyword>
<gene>
    <name evidence="3" type="ORF">EV686_107141</name>
</gene>
<evidence type="ECO:0000256" key="2">
    <source>
        <dbReference type="SAM" id="SignalP"/>
    </source>
</evidence>
<dbReference type="CDD" id="cd13578">
    <property type="entry name" value="PBP2_Bug27"/>
    <property type="match status" value="1"/>
</dbReference>
<feature type="chain" id="PRO_5020763728" evidence="2">
    <location>
        <begin position="32"/>
        <end position="329"/>
    </location>
</feature>
<organism evidence="3 4">
    <name type="scientific">Paracandidimonas soli</name>
    <dbReference type="NCBI Taxonomy" id="1917182"/>
    <lineage>
        <taxon>Bacteria</taxon>
        <taxon>Pseudomonadati</taxon>
        <taxon>Pseudomonadota</taxon>
        <taxon>Betaproteobacteria</taxon>
        <taxon>Burkholderiales</taxon>
        <taxon>Alcaligenaceae</taxon>
        <taxon>Paracandidimonas</taxon>
    </lineage>
</organism>
<dbReference type="SUPFAM" id="SSF53850">
    <property type="entry name" value="Periplasmic binding protein-like II"/>
    <property type="match status" value="1"/>
</dbReference>
<protein>
    <submittedName>
        <fullName evidence="3">Tripartite-type tricarboxylate transporter receptor subunit TctC</fullName>
    </submittedName>
</protein>